<dbReference type="EMBL" id="GBBK01005742">
    <property type="protein sequence ID" value="JAC18740.1"/>
    <property type="molecule type" value="mRNA"/>
</dbReference>
<feature type="chain" id="PRO_5001520635" evidence="2">
    <location>
        <begin position="19"/>
        <end position="71"/>
    </location>
</feature>
<accession>A0A023FBJ8</accession>
<dbReference type="AlphaFoldDB" id="A0A023FBJ8"/>
<sequence>MITFGVLQSALFLSRATAQPGFDTGNHCWRGPSDRSSEAACSASVRQPSAPTHTGGGRRRVSAPGSVGPSS</sequence>
<reference evidence="3" key="1">
    <citation type="submission" date="2014-03" db="EMBL/GenBank/DDBJ databases">
        <title>The sialotranscriptome of Amblyomma triste, Amblyomma parvum and Amblyomma cajennense ticks, uncovered by 454-based RNA-seq.</title>
        <authorList>
            <person name="Garcia G.R."/>
            <person name="Gardinassi L.G."/>
            <person name="Ribeiro J.M."/>
            <person name="Anatriello E."/>
            <person name="Ferreira B.R."/>
            <person name="Moreira H.N."/>
            <person name="Mafra C."/>
            <person name="Olegario M.M."/>
            <person name="Szabo P.J."/>
            <person name="Miranda-Santos I.K."/>
            <person name="Maruyama S.R."/>
        </authorList>
    </citation>
    <scope>NUCLEOTIDE SEQUENCE</scope>
    <source>
        <strain evidence="3">Uberlandia</strain>
        <tissue evidence="3">Salivary glands</tissue>
    </source>
</reference>
<proteinExistence type="evidence at transcript level"/>
<keyword evidence="2" id="KW-0732">Signal</keyword>
<feature type="signal peptide" evidence="2">
    <location>
        <begin position="1"/>
        <end position="18"/>
    </location>
</feature>
<protein>
    <submittedName>
        <fullName evidence="3">Putative secreted mucin</fullName>
    </submittedName>
</protein>
<feature type="region of interest" description="Disordered" evidence="1">
    <location>
        <begin position="19"/>
        <end position="71"/>
    </location>
</feature>
<evidence type="ECO:0000256" key="2">
    <source>
        <dbReference type="SAM" id="SignalP"/>
    </source>
</evidence>
<evidence type="ECO:0000256" key="1">
    <source>
        <dbReference type="SAM" id="MobiDB-lite"/>
    </source>
</evidence>
<name>A0A023FBJ8_AMBCJ</name>
<evidence type="ECO:0000313" key="3">
    <source>
        <dbReference type="EMBL" id="JAC18740.1"/>
    </source>
</evidence>
<organism evidence="3">
    <name type="scientific">Amblyomma cajennense</name>
    <name type="common">Cayenne tick</name>
    <name type="synonym">Acarus cajennensis</name>
    <dbReference type="NCBI Taxonomy" id="34607"/>
    <lineage>
        <taxon>Eukaryota</taxon>
        <taxon>Metazoa</taxon>
        <taxon>Ecdysozoa</taxon>
        <taxon>Arthropoda</taxon>
        <taxon>Chelicerata</taxon>
        <taxon>Arachnida</taxon>
        <taxon>Acari</taxon>
        <taxon>Parasitiformes</taxon>
        <taxon>Ixodida</taxon>
        <taxon>Ixodoidea</taxon>
        <taxon>Ixodidae</taxon>
        <taxon>Amblyomminae</taxon>
        <taxon>Amblyomma</taxon>
    </lineage>
</organism>